<reference evidence="7 8" key="1">
    <citation type="submission" date="2024-04" db="EMBL/GenBank/DDBJ databases">
        <title>The reference genome of an endangered Asteraceae, Deinandra increscens subsp. villosa, native to the Central Coast of California.</title>
        <authorList>
            <person name="Guilliams M."/>
            <person name="Hasenstab-Lehman K."/>
            <person name="Meyer R."/>
            <person name="Mcevoy S."/>
        </authorList>
    </citation>
    <scope>NUCLEOTIDE SEQUENCE [LARGE SCALE GENOMIC DNA]</scope>
    <source>
        <tissue evidence="7">Leaf</tissue>
    </source>
</reference>
<dbReference type="InterPro" id="IPR057670">
    <property type="entry name" value="SH3_retrovirus"/>
</dbReference>
<dbReference type="InterPro" id="IPR039537">
    <property type="entry name" value="Retrotran_Ty1/copia-like"/>
</dbReference>
<feature type="compositionally biased region" description="Basic and acidic residues" evidence="5">
    <location>
        <begin position="542"/>
        <end position="554"/>
    </location>
</feature>
<accession>A0AAP0CME9</accession>
<dbReference type="InterPro" id="IPR012337">
    <property type="entry name" value="RNaseH-like_sf"/>
</dbReference>
<keyword evidence="2" id="KW-0479">Metal-binding</keyword>
<dbReference type="GO" id="GO:0006508">
    <property type="term" value="P:proteolysis"/>
    <property type="evidence" value="ECO:0007669"/>
    <property type="project" value="UniProtKB-KW"/>
</dbReference>
<feature type="domain" description="Integrase catalytic" evidence="6">
    <location>
        <begin position="258"/>
        <end position="433"/>
    </location>
</feature>
<dbReference type="InterPro" id="IPR043502">
    <property type="entry name" value="DNA/RNA_pol_sf"/>
</dbReference>
<evidence type="ECO:0000256" key="3">
    <source>
        <dbReference type="ARBA" id="ARBA00022750"/>
    </source>
</evidence>
<dbReference type="SUPFAM" id="SSF56672">
    <property type="entry name" value="DNA/RNA polymerases"/>
    <property type="match status" value="1"/>
</dbReference>
<gene>
    <name evidence="7" type="ORF">SSX86_022030</name>
</gene>
<dbReference type="PANTHER" id="PTHR42648">
    <property type="entry name" value="TRANSPOSASE, PUTATIVE-RELATED"/>
    <property type="match status" value="1"/>
</dbReference>
<dbReference type="InterPro" id="IPR054722">
    <property type="entry name" value="PolX-like_BBD"/>
</dbReference>
<dbReference type="InterPro" id="IPR013103">
    <property type="entry name" value="RVT_2"/>
</dbReference>
<evidence type="ECO:0000256" key="5">
    <source>
        <dbReference type="SAM" id="MobiDB-lite"/>
    </source>
</evidence>
<protein>
    <recommendedName>
        <fullName evidence="6">Integrase catalytic domain-containing protein</fullName>
    </recommendedName>
</protein>
<dbReference type="GO" id="GO:0015074">
    <property type="term" value="P:DNA integration"/>
    <property type="evidence" value="ECO:0007669"/>
    <property type="project" value="InterPro"/>
</dbReference>
<evidence type="ECO:0000313" key="7">
    <source>
        <dbReference type="EMBL" id="KAK9059410.1"/>
    </source>
</evidence>
<dbReference type="CDD" id="cd09272">
    <property type="entry name" value="RNase_HI_RT_Ty1"/>
    <property type="match status" value="1"/>
</dbReference>
<dbReference type="GO" id="GO:0046872">
    <property type="term" value="F:metal ion binding"/>
    <property type="evidence" value="ECO:0007669"/>
    <property type="project" value="UniProtKB-KW"/>
</dbReference>
<keyword evidence="3" id="KW-0064">Aspartyl protease</keyword>
<dbReference type="Pfam" id="PF07727">
    <property type="entry name" value="RVT_2"/>
    <property type="match status" value="1"/>
</dbReference>
<keyword evidence="4" id="KW-0378">Hydrolase</keyword>
<dbReference type="PANTHER" id="PTHR42648:SF31">
    <property type="entry name" value="RNA-DIRECTED DNA POLYMERASE"/>
    <property type="match status" value="1"/>
</dbReference>
<dbReference type="InterPro" id="IPR036397">
    <property type="entry name" value="RNaseH_sf"/>
</dbReference>
<dbReference type="Pfam" id="PF00665">
    <property type="entry name" value="rve"/>
    <property type="match status" value="1"/>
</dbReference>
<dbReference type="InterPro" id="IPR025724">
    <property type="entry name" value="GAG-pre-integrase_dom"/>
</dbReference>
<evidence type="ECO:0000256" key="2">
    <source>
        <dbReference type="ARBA" id="ARBA00022723"/>
    </source>
</evidence>
<keyword evidence="1" id="KW-0645">Protease</keyword>
<comment type="caution">
    <text evidence="7">The sequence shown here is derived from an EMBL/GenBank/DDBJ whole genome shotgun (WGS) entry which is preliminary data.</text>
</comment>
<keyword evidence="8" id="KW-1185">Reference proteome</keyword>
<evidence type="ECO:0000259" key="6">
    <source>
        <dbReference type="PROSITE" id="PS50994"/>
    </source>
</evidence>
<feature type="compositionally biased region" description="Polar residues" evidence="5">
    <location>
        <begin position="560"/>
        <end position="579"/>
    </location>
</feature>
<proteinExistence type="predicted"/>
<dbReference type="Pfam" id="PF22936">
    <property type="entry name" value="Pol_BBD"/>
    <property type="match status" value="1"/>
</dbReference>
<dbReference type="GO" id="GO:0004190">
    <property type="term" value="F:aspartic-type endopeptidase activity"/>
    <property type="evidence" value="ECO:0007669"/>
    <property type="project" value="UniProtKB-KW"/>
</dbReference>
<sequence length="1200" mass="134584">MKPRTGQGKRVGTSNIVLNDVSEESTSFPARNLTQDQVSRLLSLLGEQANDVVNSSSAAGKFLCYTSYRTKMVRFSNASSSTNLNDWIVDSGANHHMVNSENNLTNIIDVTEFNIRVKHPNGTSAKVFKIGDIKLNNRVTLKDVFVIPDYCVNLMSVYKLAKDNKLIVAFDGSHCFIQDSLGRKNLVIGSQIDGLYMCDSFPTSYKVSFGSSGNVNLWHARLGHPSETVLNVLKSDLKLTSFKQQEPCEVCHRAKQHREPFPISDHKSTHLGELVHLDVWGPYRVVSKEGFRYFLTIVDDYSRAVWVFLMKNKTEVFHHIVTFSNLLRNQFKAVVKVFRSDNGTEFINNQMTDFCKNSGIVHQTTCAYTPQQNGIAERKHRHLLNVARSLMFQSGVPLRFWPDCVLTATYLINRTPSSVLSGKCPYELVYGFKPNLGHLRVFGCLCFCTILTNTNKFSSNAEKCVLLGYSNEKKGYKLWSLDNKTVIFSRDVKLYETVFPFKETESSVDSVTLNSDIHGLNFFDLYESKDNNDSNSDPVPNDEIRDVNVSDKSPHGFQPVSPTGPSTSGKVDLQQTGGHTISDRVEGQQSGEVPIRTDRVEGEGLDETTSVPPDQRHSSEGRSLDIVYTAPRRSTRNVVFPAKLNDYVVEGKVKYGLEKVVNYSRLSVDNLCFVSSLNKSCEPKHYYEAVQDTNWVNVMNDEIEALHRNNTWSIVDLPPGRKAIGCKWIYKIKYKSTGEIDRFKARLVAKGYAQKEGIDYDETFSPVVKMVTIRTIIALAVQNDWNLYQLDINNAFLYGDLNETVYMKLPDGYKSQHGNQVCKLNKSLYGLKQAPRMWNEKLVGVLIELGFTQSKCDYSLFILNSGSVFVVLLVYVDDIIITGNNMHEITNIKRMLQSKFLIKDLGELKYFLGIEVIKTGSGLCLTQRKYCLDLLAEYGLTGCKPVNTPIELNYVVSSGCVKNSAALPNITNYQKLIGKLIYLSHTRPDIAYTVHFLSQFLHSPLAAHLNIALRLLKYLKKSPGKGVLFSKSSSFDLSAFADSDWAKCLVSRKSVTGFCVFLGSSLVSWKSKKQSTISRSTAEAEYRAMCSATCETLWLINLLSELGVSVHLPVSLHCDNSAAVSIAANPVFHDRTKHFELDLFFLRDHISKGSIRTVGVRSAVQLADLFTKGLGVGQHELLCDQLHLFDPFSSRAEGGC</sequence>
<dbReference type="GO" id="GO:0003676">
    <property type="term" value="F:nucleic acid binding"/>
    <property type="evidence" value="ECO:0007669"/>
    <property type="project" value="InterPro"/>
</dbReference>
<dbReference type="Pfam" id="PF25597">
    <property type="entry name" value="SH3_retrovirus"/>
    <property type="match status" value="1"/>
</dbReference>
<name>A0AAP0CME9_9ASTR</name>
<dbReference type="Proteomes" id="UP001408789">
    <property type="component" value="Unassembled WGS sequence"/>
</dbReference>
<evidence type="ECO:0000256" key="4">
    <source>
        <dbReference type="ARBA" id="ARBA00022801"/>
    </source>
</evidence>
<dbReference type="Pfam" id="PF13976">
    <property type="entry name" value="gag_pre-integrs"/>
    <property type="match status" value="1"/>
</dbReference>
<organism evidence="7 8">
    <name type="scientific">Deinandra increscens subsp. villosa</name>
    <dbReference type="NCBI Taxonomy" id="3103831"/>
    <lineage>
        <taxon>Eukaryota</taxon>
        <taxon>Viridiplantae</taxon>
        <taxon>Streptophyta</taxon>
        <taxon>Embryophyta</taxon>
        <taxon>Tracheophyta</taxon>
        <taxon>Spermatophyta</taxon>
        <taxon>Magnoliopsida</taxon>
        <taxon>eudicotyledons</taxon>
        <taxon>Gunneridae</taxon>
        <taxon>Pentapetalae</taxon>
        <taxon>asterids</taxon>
        <taxon>campanulids</taxon>
        <taxon>Asterales</taxon>
        <taxon>Asteraceae</taxon>
        <taxon>Asteroideae</taxon>
        <taxon>Heliantheae alliance</taxon>
        <taxon>Madieae</taxon>
        <taxon>Madiinae</taxon>
        <taxon>Deinandra</taxon>
    </lineage>
</organism>
<dbReference type="InterPro" id="IPR001584">
    <property type="entry name" value="Integrase_cat-core"/>
</dbReference>
<dbReference type="SUPFAM" id="SSF53098">
    <property type="entry name" value="Ribonuclease H-like"/>
    <property type="match status" value="1"/>
</dbReference>
<dbReference type="PROSITE" id="PS50994">
    <property type="entry name" value="INTEGRASE"/>
    <property type="match status" value="1"/>
</dbReference>
<dbReference type="EMBL" id="JBCNJP010000021">
    <property type="protein sequence ID" value="KAK9059410.1"/>
    <property type="molecule type" value="Genomic_DNA"/>
</dbReference>
<dbReference type="Gene3D" id="3.30.420.10">
    <property type="entry name" value="Ribonuclease H-like superfamily/Ribonuclease H"/>
    <property type="match status" value="1"/>
</dbReference>
<evidence type="ECO:0000313" key="8">
    <source>
        <dbReference type="Proteomes" id="UP001408789"/>
    </source>
</evidence>
<dbReference type="AlphaFoldDB" id="A0AAP0CME9"/>
<feature type="region of interest" description="Disordered" evidence="5">
    <location>
        <begin position="529"/>
        <end position="620"/>
    </location>
</feature>
<evidence type="ECO:0000256" key="1">
    <source>
        <dbReference type="ARBA" id="ARBA00022670"/>
    </source>
</evidence>